<proteinExistence type="predicted"/>
<protein>
    <submittedName>
        <fullName evidence="1">Bacterioferritin</fullName>
    </submittedName>
</protein>
<dbReference type="AlphaFoldDB" id="A0A158DRG2"/>
<gene>
    <name evidence="1" type="ORF">AWB79_07430</name>
</gene>
<evidence type="ECO:0000313" key="1">
    <source>
        <dbReference type="EMBL" id="SAK97184.1"/>
    </source>
</evidence>
<dbReference type="Proteomes" id="UP000054851">
    <property type="component" value="Unassembled WGS sequence"/>
</dbReference>
<name>A0A158DRG2_9BURK</name>
<keyword evidence="2" id="KW-1185">Reference proteome</keyword>
<comment type="caution">
    <text evidence="1">The sequence shown here is derived from an EMBL/GenBank/DDBJ whole genome shotgun (WGS) entry which is preliminary data.</text>
</comment>
<dbReference type="EMBL" id="FCOA02000056">
    <property type="protein sequence ID" value="SAK97184.1"/>
    <property type="molecule type" value="Genomic_DNA"/>
</dbReference>
<organism evidence="1 2">
    <name type="scientific">Caballeronia hypogeia</name>
    <dbReference type="NCBI Taxonomy" id="1777140"/>
    <lineage>
        <taxon>Bacteria</taxon>
        <taxon>Pseudomonadati</taxon>
        <taxon>Pseudomonadota</taxon>
        <taxon>Betaproteobacteria</taxon>
        <taxon>Burkholderiales</taxon>
        <taxon>Burkholderiaceae</taxon>
        <taxon>Caballeronia</taxon>
    </lineage>
</organism>
<evidence type="ECO:0000313" key="2">
    <source>
        <dbReference type="Proteomes" id="UP000054851"/>
    </source>
</evidence>
<reference evidence="1" key="1">
    <citation type="submission" date="2016-01" db="EMBL/GenBank/DDBJ databases">
        <authorList>
            <person name="Peeters C."/>
        </authorList>
    </citation>
    <scope>NUCLEOTIDE SEQUENCE</scope>
    <source>
        <strain evidence="1">LMG 29322</strain>
    </source>
</reference>
<sequence>MYGNRDLDAVKKHDYDESIKAMKDTDALIKRVFVLEALRDLCLVRQTLLTGNREGARAGSRLKQESTTSLRRLGLMTSLIA</sequence>
<accession>A0A158DRG2</accession>